<dbReference type="Ensembl" id="ENSSMRT00000033831.1">
    <property type="protein sequence ID" value="ENSSMRP00000028988.1"/>
    <property type="gene ID" value="ENSSMRG00000022316.1"/>
</dbReference>
<dbReference type="Pfam" id="PF21030">
    <property type="entry name" value="WDR93"/>
    <property type="match status" value="1"/>
</dbReference>
<reference evidence="1" key="1">
    <citation type="submission" date="2025-08" db="UniProtKB">
        <authorList>
            <consortium name="Ensembl"/>
        </authorList>
    </citation>
    <scope>IDENTIFICATION</scope>
</reference>
<sequence>MHVPLRKKTLEIPSPTEKDWLKKDEEEDFFLKDPDKMFDSLPQPVRMVSKLVNLLLERAWEEIEGKHPLLQETKQQKLSTALYQPSDEFEIAGTANCIVASRIYIFMGISTGLSVFSMLTSEQLCAWEAARLEINTIQISDLADSSYLLGTVDELGRYH</sequence>
<accession>A0A8D0ECV5</accession>
<evidence type="ECO:0000313" key="1">
    <source>
        <dbReference type="Ensembl" id="ENSSMRP00000028988.1"/>
    </source>
</evidence>
<evidence type="ECO:0000313" key="2">
    <source>
        <dbReference type="Proteomes" id="UP000694421"/>
    </source>
</evidence>
<dbReference type="AlphaFoldDB" id="A0A8D0ECV5"/>
<protein>
    <submittedName>
        <fullName evidence="1">WD repeat domain 93</fullName>
    </submittedName>
</protein>
<organism evidence="1 2">
    <name type="scientific">Salvator merianae</name>
    <name type="common">Argentine black and white tegu</name>
    <name type="synonym">Tupinambis merianae</name>
    <dbReference type="NCBI Taxonomy" id="96440"/>
    <lineage>
        <taxon>Eukaryota</taxon>
        <taxon>Metazoa</taxon>
        <taxon>Chordata</taxon>
        <taxon>Craniata</taxon>
        <taxon>Vertebrata</taxon>
        <taxon>Euteleostomi</taxon>
        <taxon>Lepidosauria</taxon>
        <taxon>Squamata</taxon>
        <taxon>Bifurcata</taxon>
        <taxon>Unidentata</taxon>
        <taxon>Episquamata</taxon>
        <taxon>Laterata</taxon>
        <taxon>Teiioidea</taxon>
        <taxon>Teiidae</taxon>
        <taxon>Salvator</taxon>
    </lineage>
</organism>
<dbReference type="GeneTree" id="ENSGT00390000009995"/>
<proteinExistence type="predicted"/>
<dbReference type="InterPro" id="IPR049547">
    <property type="entry name" value="WDR93_beta-prop"/>
</dbReference>
<dbReference type="Proteomes" id="UP000694421">
    <property type="component" value="Unplaced"/>
</dbReference>
<reference evidence="1" key="2">
    <citation type="submission" date="2025-09" db="UniProtKB">
        <authorList>
            <consortium name="Ensembl"/>
        </authorList>
    </citation>
    <scope>IDENTIFICATION</scope>
</reference>
<name>A0A8D0ECV5_SALMN</name>
<keyword evidence="2" id="KW-1185">Reference proteome</keyword>